<evidence type="ECO:0000256" key="1">
    <source>
        <dbReference type="ARBA" id="ARBA00009320"/>
    </source>
</evidence>
<dbReference type="InterPro" id="IPR001544">
    <property type="entry name" value="Aminotrans_IV"/>
</dbReference>
<gene>
    <name evidence="3" type="ORF">JF625_12380</name>
</gene>
<dbReference type="Pfam" id="PF01063">
    <property type="entry name" value="Aminotran_4"/>
    <property type="match status" value="1"/>
</dbReference>
<evidence type="ECO:0000256" key="2">
    <source>
        <dbReference type="ARBA" id="ARBA00014472"/>
    </source>
</evidence>
<name>A0A952FKA0_9PROT</name>
<dbReference type="GO" id="GO:0008153">
    <property type="term" value="P:4-aminobenzoate biosynthetic process"/>
    <property type="evidence" value="ECO:0007669"/>
    <property type="project" value="TreeGrafter"/>
</dbReference>
<reference evidence="3" key="1">
    <citation type="submission" date="2020-06" db="EMBL/GenBank/DDBJ databases">
        <title>Stable isotope informed genome-resolved metagenomics uncovers potential trophic interactions in rhizosphere soil.</title>
        <authorList>
            <person name="Starr E.P."/>
            <person name="Shi S."/>
            <person name="Blazewicz S.J."/>
            <person name="Koch B.J."/>
            <person name="Probst A.J."/>
            <person name="Hungate B.A."/>
            <person name="Pett-Ridge J."/>
            <person name="Firestone M.K."/>
            <person name="Banfield J.F."/>
        </authorList>
    </citation>
    <scope>NUCLEOTIDE SEQUENCE</scope>
    <source>
        <strain evidence="3">YM_69_17</strain>
    </source>
</reference>
<proteinExistence type="inferred from homology"/>
<evidence type="ECO:0000313" key="3">
    <source>
        <dbReference type="EMBL" id="MBW8725936.1"/>
    </source>
</evidence>
<keyword evidence="3" id="KW-0032">Aminotransferase</keyword>
<dbReference type="Proteomes" id="UP000700706">
    <property type="component" value="Unassembled WGS sequence"/>
</dbReference>
<dbReference type="InterPro" id="IPR043132">
    <property type="entry name" value="BCAT-like_C"/>
</dbReference>
<dbReference type="PANTHER" id="PTHR42743">
    <property type="entry name" value="AMINO-ACID AMINOTRANSFERASE"/>
    <property type="match status" value="1"/>
</dbReference>
<dbReference type="InterPro" id="IPR036038">
    <property type="entry name" value="Aminotransferase-like"/>
</dbReference>
<organism evidence="3 4">
    <name type="scientific">Inquilinus limosus</name>
    <dbReference type="NCBI Taxonomy" id="171674"/>
    <lineage>
        <taxon>Bacteria</taxon>
        <taxon>Pseudomonadati</taxon>
        <taxon>Pseudomonadota</taxon>
        <taxon>Alphaproteobacteria</taxon>
        <taxon>Rhodospirillales</taxon>
        <taxon>Rhodospirillaceae</taxon>
        <taxon>Inquilinus</taxon>
    </lineage>
</organism>
<dbReference type="GO" id="GO:0005829">
    <property type="term" value="C:cytosol"/>
    <property type="evidence" value="ECO:0007669"/>
    <property type="project" value="TreeGrafter"/>
</dbReference>
<dbReference type="InterPro" id="IPR050571">
    <property type="entry name" value="Class-IV_PLP-Dep_Aminotrnsfr"/>
</dbReference>
<dbReference type="InterPro" id="IPR043131">
    <property type="entry name" value="BCAT-like_N"/>
</dbReference>
<dbReference type="Gene3D" id="3.30.470.10">
    <property type="match status" value="1"/>
</dbReference>
<dbReference type="PANTHER" id="PTHR42743:SF2">
    <property type="entry name" value="AMINODEOXYCHORISMATE LYASE"/>
    <property type="match status" value="1"/>
</dbReference>
<accession>A0A952FKA0</accession>
<protein>
    <recommendedName>
        <fullName evidence="2">Probable branched-chain-amino-acid aminotransferase</fullName>
    </recommendedName>
</protein>
<comment type="caution">
    <text evidence="3">The sequence shown here is derived from an EMBL/GenBank/DDBJ whole genome shotgun (WGS) entry which is preliminary data.</text>
</comment>
<dbReference type="EMBL" id="JAEKLZ010000191">
    <property type="protein sequence ID" value="MBW8725936.1"/>
    <property type="molecule type" value="Genomic_DNA"/>
</dbReference>
<dbReference type="GO" id="GO:0008483">
    <property type="term" value="F:transaminase activity"/>
    <property type="evidence" value="ECO:0007669"/>
    <property type="project" value="UniProtKB-KW"/>
</dbReference>
<dbReference type="GO" id="GO:0008696">
    <property type="term" value="F:4-amino-4-deoxychorismate lyase activity"/>
    <property type="evidence" value="ECO:0007669"/>
    <property type="project" value="TreeGrafter"/>
</dbReference>
<sequence>MMPWLNGQLLAAGAAWIDPADRGFTLGDGLFETIRVRDGAAVWLDRHLARLAEGSAVLGIPARFGDAALAEACAAVIAAEGIEAGVLRLTVSRGTGPRGVLPPAVPTPTVLIAGHAGLPPQGPVALVVARGTCRNQASPLSRVKSLNYLDAVLARREAAERGANDAVMLNTAGRVAETTIANLFARIDGVWATPPVAEGALPGIMRAEVLARLGAVERPLAVADLQRAEALLLTNALSIRAASRLDGTTLSAGEDAAAGLRQELRLPA</sequence>
<keyword evidence="3" id="KW-0808">Transferase</keyword>
<comment type="similarity">
    <text evidence="1">Belongs to the class-IV pyridoxal-phosphate-dependent aminotransferase family.</text>
</comment>
<dbReference type="AlphaFoldDB" id="A0A952FKA0"/>
<dbReference type="Gene3D" id="3.20.10.10">
    <property type="entry name" value="D-amino Acid Aminotransferase, subunit A, domain 2"/>
    <property type="match status" value="1"/>
</dbReference>
<evidence type="ECO:0000313" key="4">
    <source>
        <dbReference type="Proteomes" id="UP000700706"/>
    </source>
</evidence>
<dbReference type="SUPFAM" id="SSF56752">
    <property type="entry name" value="D-aminoacid aminotransferase-like PLP-dependent enzymes"/>
    <property type="match status" value="1"/>
</dbReference>